<comment type="caution">
    <text evidence="3">The sequence shown here is derived from an EMBL/GenBank/DDBJ whole genome shotgun (WGS) entry which is preliminary data.</text>
</comment>
<keyword evidence="2" id="KW-0732">Signal</keyword>
<sequence>MKPFGLIVPYVLFIFSIPSSVDAIRGLRSIKAHNGMNGDHDADTTATIVNKNEDVKSETTTEENKSENKTEESQNEVKHNQPEPLNLIFNPTVQQVSDESKRLLESLETGLRNIRSTFHSLTHMIRLLSEPDKQKTITIDKKEYNFTELLDAFSNYIADGERYQRGLIEATAEILHILATPHNASQTS</sequence>
<name>A7ARU1_BABBO</name>
<reference evidence="4" key="2">
    <citation type="journal article" date="2020" name="Data Brief">
        <title>Transcriptome dataset of Babesia bovis life stages within vertebrate and invertebrate hosts.</title>
        <authorList>
            <person name="Ueti M.W."/>
            <person name="Johnson W.C."/>
            <person name="Kappmeyer L.S."/>
            <person name="Herndon D.R."/>
            <person name="Mousel M.R."/>
            <person name="Reif K.E."/>
            <person name="Taus N.S."/>
            <person name="Ifeonu O.O."/>
            <person name="Silva J.C."/>
            <person name="Suarez C.E."/>
            <person name="Brayton K.A."/>
        </authorList>
    </citation>
    <scope>NUCLEOTIDE SEQUENCE [LARGE SCALE GENOMIC DNA]</scope>
</reference>
<reference evidence="4" key="3">
    <citation type="journal article" date="2021" name="Int. J. Parasitol.">
        <title>Comparative analysis of gene expression between Babesia bovis blood stages and kinetes allowed by improved genome annotation.</title>
        <authorList>
            <person name="Ueti M.W."/>
            <person name="Johnson W.C."/>
            <person name="Kappmeyer L.S."/>
            <person name="Herndon D.R."/>
            <person name="Mousel M.R."/>
            <person name="Reif K.E."/>
            <person name="Taus N.S."/>
            <person name="Ifeonu O.O."/>
            <person name="Silva J.C."/>
            <person name="Suarez C.E."/>
            <person name="Brayton K.A."/>
        </authorList>
    </citation>
    <scope>NUCLEOTIDE SEQUENCE [LARGE SCALE GENOMIC DNA]</scope>
</reference>
<accession>A7ARU1</accession>
<dbReference type="InParanoid" id="A7ARU1"/>
<proteinExistence type="predicted"/>
<protein>
    <submittedName>
        <fullName evidence="3">Membrane protein, putative</fullName>
    </submittedName>
</protein>
<dbReference type="VEuPathDB" id="PiroplasmaDB:BBOV_IV009060"/>
<evidence type="ECO:0000256" key="1">
    <source>
        <dbReference type="SAM" id="MobiDB-lite"/>
    </source>
</evidence>
<dbReference type="KEGG" id="bbo:BBOV_IV009060"/>
<evidence type="ECO:0000313" key="4">
    <source>
        <dbReference type="Proteomes" id="UP000002173"/>
    </source>
</evidence>
<keyword evidence="4" id="KW-1185">Reference proteome</keyword>
<dbReference type="RefSeq" id="XP_001610828.1">
    <property type="nucleotide sequence ID" value="XM_001610778.1"/>
</dbReference>
<evidence type="ECO:0000313" key="3">
    <source>
        <dbReference type="EMBL" id="EDO07260.1"/>
    </source>
</evidence>
<reference evidence="3 4" key="1">
    <citation type="journal article" date="2007" name="PLoS Pathog.">
        <title>Genome sequence of Babesia bovis and comparative analysis of apicomplexan hemoprotozoa.</title>
        <authorList>
            <person name="Brayton K.A."/>
            <person name="Lau A.O.T."/>
            <person name="Herndon D.R."/>
            <person name="Hannick L."/>
            <person name="Kappmeyer L.S."/>
            <person name="Berens S.J."/>
            <person name="Bidwell S.L."/>
            <person name="Brown W.C."/>
            <person name="Crabtree J."/>
            <person name="Fadrosh D."/>
            <person name="Feldblum T."/>
            <person name="Forberger H.A."/>
            <person name="Haas B.J."/>
            <person name="Howell J.M."/>
            <person name="Khouri H."/>
            <person name="Koo H."/>
            <person name="Mann D.J."/>
            <person name="Norimine J."/>
            <person name="Paulsen I.T."/>
            <person name="Radune D."/>
            <person name="Ren Q."/>
            <person name="Smith R.K. Jr."/>
            <person name="Suarez C.E."/>
            <person name="White O."/>
            <person name="Wortman J.R."/>
            <person name="Knowles D.P. Jr."/>
            <person name="McElwain T.F."/>
            <person name="Nene V.M."/>
        </authorList>
    </citation>
    <scope>NUCLEOTIDE SEQUENCE [LARGE SCALE GENOMIC DNA]</scope>
    <source>
        <strain evidence="3">T2Bo</strain>
    </source>
</reference>
<feature type="chain" id="PRO_5002704797" evidence="2">
    <location>
        <begin position="24"/>
        <end position="188"/>
    </location>
</feature>
<dbReference type="GeneID" id="5479062"/>
<dbReference type="EMBL" id="AAXT01000002">
    <property type="protein sequence ID" value="EDO07260.1"/>
    <property type="molecule type" value="Genomic_DNA"/>
</dbReference>
<feature type="region of interest" description="Disordered" evidence="1">
    <location>
        <begin position="33"/>
        <end position="81"/>
    </location>
</feature>
<feature type="signal peptide" evidence="2">
    <location>
        <begin position="1"/>
        <end position="23"/>
    </location>
</feature>
<dbReference type="Proteomes" id="UP000002173">
    <property type="component" value="Unassembled WGS sequence"/>
</dbReference>
<gene>
    <name evidence="3" type="ORF">BBOV_IV009060</name>
</gene>
<evidence type="ECO:0000256" key="2">
    <source>
        <dbReference type="SAM" id="SignalP"/>
    </source>
</evidence>
<dbReference type="OMA" id="SLTHMIR"/>
<dbReference type="AlphaFoldDB" id="A7ARU1"/>
<feature type="compositionally biased region" description="Basic and acidic residues" evidence="1">
    <location>
        <begin position="51"/>
        <end position="81"/>
    </location>
</feature>
<organism evidence="3 4">
    <name type="scientific">Babesia bovis</name>
    <dbReference type="NCBI Taxonomy" id="5865"/>
    <lineage>
        <taxon>Eukaryota</taxon>
        <taxon>Sar</taxon>
        <taxon>Alveolata</taxon>
        <taxon>Apicomplexa</taxon>
        <taxon>Aconoidasida</taxon>
        <taxon>Piroplasmida</taxon>
        <taxon>Babesiidae</taxon>
        <taxon>Babesia</taxon>
    </lineage>
</organism>